<evidence type="ECO:0000313" key="7">
    <source>
        <dbReference type="Proteomes" id="UP000660454"/>
    </source>
</evidence>
<evidence type="ECO:0000256" key="4">
    <source>
        <dbReference type="ARBA" id="ARBA00023163"/>
    </source>
</evidence>
<dbReference type="RefSeq" id="WP_204048211.1">
    <property type="nucleotide sequence ID" value="NZ_BOOF01000009.1"/>
</dbReference>
<evidence type="ECO:0000256" key="1">
    <source>
        <dbReference type="ARBA" id="ARBA00009437"/>
    </source>
</evidence>
<dbReference type="SUPFAM" id="SSF53850">
    <property type="entry name" value="Periplasmic binding protein-like II"/>
    <property type="match status" value="1"/>
</dbReference>
<dbReference type="Gene3D" id="3.40.190.10">
    <property type="entry name" value="Periplasmic binding protein-like II"/>
    <property type="match status" value="2"/>
</dbReference>
<dbReference type="Gene3D" id="1.10.10.10">
    <property type="entry name" value="Winged helix-like DNA-binding domain superfamily/Winged helix DNA-binding domain"/>
    <property type="match status" value="1"/>
</dbReference>
<dbReference type="InterPro" id="IPR036390">
    <property type="entry name" value="WH_DNA-bd_sf"/>
</dbReference>
<dbReference type="PANTHER" id="PTHR30126:SF39">
    <property type="entry name" value="HTH-TYPE TRANSCRIPTIONAL REGULATOR CYSL"/>
    <property type="match status" value="1"/>
</dbReference>
<evidence type="ECO:0000256" key="3">
    <source>
        <dbReference type="ARBA" id="ARBA00023125"/>
    </source>
</evidence>
<protein>
    <submittedName>
        <fullName evidence="6">LysR family transcriptional regulator</fullName>
    </submittedName>
</protein>
<evidence type="ECO:0000259" key="5">
    <source>
        <dbReference type="PROSITE" id="PS50931"/>
    </source>
</evidence>
<comment type="similarity">
    <text evidence="1">Belongs to the LysR transcriptional regulatory family.</text>
</comment>
<keyword evidence="2" id="KW-0805">Transcription regulation</keyword>
<dbReference type="PANTHER" id="PTHR30126">
    <property type="entry name" value="HTH-TYPE TRANSCRIPTIONAL REGULATOR"/>
    <property type="match status" value="1"/>
</dbReference>
<dbReference type="InterPro" id="IPR005119">
    <property type="entry name" value="LysR_subst-bd"/>
</dbReference>
<feature type="domain" description="HTH lysR-type" evidence="5">
    <location>
        <begin position="16"/>
        <end position="73"/>
    </location>
</feature>
<gene>
    <name evidence="6" type="ORF">Msi02_21990</name>
</gene>
<evidence type="ECO:0000313" key="6">
    <source>
        <dbReference type="EMBL" id="GIH61382.1"/>
    </source>
</evidence>
<reference evidence="6 7" key="1">
    <citation type="submission" date="2021-01" db="EMBL/GenBank/DDBJ databases">
        <title>Whole genome shotgun sequence of Microbispora siamensis NBRC 104113.</title>
        <authorList>
            <person name="Komaki H."/>
            <person name="Tamura T."/>
        </authorList>
    </citation>
    <scope>NUCLEOTIDE SEQUENCE [LARGE SCALE GENOMIC DNA]</scope>
    <source>
        <strain evidence="6 7">NBRC 104113</strain>
    </source>
</reference>
<organism evidence="6 7">
    <name type="scientific">Microbispora siamensis</name>
    <dbReference type="NCBI Taxonomy" id="564413"/>
    <lineage>
        <taxon>Bacteria</taxon>
        <taxon>Bacillati</taxon>
        <taxon>Actinomycetota</taxon>
        <taxon>Actinomycetes</taxon>
        <taxon>Streptosporangiales</taxon>
        <taxon>Streptosporangiaceae</taxon>
        <taxon>Microbispora</taxon>
    </lineage>
</organism>
<comment type="caution">
    <text evidence="6">The sequence shown here is derived from an EMBL/GenBank/DDBJ whole genome shotgun (WGS) entry which is preliminary data.</text>
</comment>
<dbReference type="InterPro" id="IPR000847">
    <property type="entry name" value="LysR_HTH_N"/>
</dbReference>
<dbReference type="Pfam" id="PF03466">
    <property type="entry name" value="LysR_substrate"/>
    <property type="match status" value="1"/>
</dbReference>
<dbReference type="PROSITE" id="PS50931">
    <property type="entry name" value="HTH_LYSR"/>
    <property type="match status" value="1"/>
</dbReference>
<keyword evidence="3" id="KW-0238">DNA-binding</keyword>
<accession>A0ABQ4GIZ4</accession>
<name>A0ABQ4GIZ4_9ACTN</name>
<dbReference type="InterPro" id="IPR036388">
    <property type="entry name" value="WH-like_DNA-bd_sf"/>
</dbReference>
<keyword evidence="4" id="KW-0804">Transcription</keyword>
<dbReference type="SUPFAM" id="SSF46785">
    <property type="entry name" value="Winged helix' DNA-binding domain"/>
    <property type="match status" value="1"/>
</dbReference>
<dbReference type="PRINTS" id="PR00039">
    <property type="entry name" value="HTHLYSR"/>
</dbReference>
<sequence length="310" mass="33132">MTHQESDGPVPDRGPLDLTLLRTFLAVYRAGSLTGGAQFLGLSQPTVTGQIRSLEQQLERQLFERLPRGVAPTPVADELAAQVAGPLDALAAVAERGLPGSDSSEPVHLGGPAELLCVRVLPALAPLVDRGVRLRVTTGLADDLLDGLRAGRFDLVLSAVRPRGRSVVAEPLMDEEFVLVAAPGWAARIGPVGCDDPGPLRDVPLVAYAEDLPIVRRYWRHVFRTRPPMSPAVVVPDLRGVLAAVAAGAGISVLPRYLCLRELRTGEVVPLLDPGDPPINTPFLARRAGAPERPHVSLVRKVLLASAREW</sequence>
<keyword evidence="7" id="KW-1185">Reference proteome</keyword>
<dbReference type="CDD" id="cd05466">
    <property type="entry name" value="PBP2_LTTR_substrate"/>
    <property type="match status" value="1"/>
</dbReference>
<dbReference type="Proteomes" id="UP000660454">
    <property type="component" value="Unassembled WGS sequence"/>
</dbReference>
<dbReference type="Pfam" id="PF00126">
    <property type="entry name" value="HTH_1"/>
    <property type="match status" value="1"/>
</dbReference>
<dbReference type="EMBL" id="BOOF01000009">
    <property type="protein sequence ID" value="GIH61382.1"/>
    <property type="molecule type" value="Genomic_DNA"/>
</dbReference>
<proteinExistence type="inferred from homology"/>
<evidence type="ECO:0000256" key="2">
    <source>
        <dbReference type="ARBA" id="ARBA00023015"/>
    </source>
</evidence>